<dbReference type="OrthoDB" id="296793at2759"/>
<evidence type="ECO:0000259" key="10">
    <source>
        <dbReference type="Pfam" id="PF04136"/>
    </source>
</evidence>
<feature type="domain" description="Conserved oligomeric Golgi complex subunit 3 C-terminal" evidence="11">
    <location>
        <begin position="310"/>
        <end position="624"/>
    </location>
</feature>
<dbReference type="GO" id="GO:0007030">
    <property type="term" value="P:Golgi organization"/>
    <property type="evidence" value="ECO:0007669"/>
    <property type="project" value="TreeGrafter"/>
</dbReference>
<evidence type="ECO:0000256" key="4">
    <source>
        <dbReference type="ARBA" id="ARBA00022448"/>
    </source>
</evidence>
<dbReference type="STRING" id="1408157.A0A1J7IGB5"/>
<dbReference type="AlphaFoldDB" id="A0A1J7IGB5"/>
<gene>
    <name evidence="12" type="ORF">CONLIGDRAFT_475199</name>
</gene>
<dbReference type="InterPro" id="IPR007265">
    <property type="entry name" value="COG_su3"/>
</dbReference>
<dbReference type="InterPro" id="IPR048320">
    <property type="entry name" value="COG3_N"/>
</dbReference>
<dbReference type="GO" id="GO:0005801">
    <property type="term" value="C:cis-Golgi network"/>
    <property type="evidence" value="ECO:0007669"/>
    <property type="project" value="InterPro"/>
</dbReference>
<evidence type="ECO:0000256" key="8">
    <source>
        <dbReference type="ARBA" id="ARBA00031339"/>
    </source>
</evidence>
<comment type="similarity">
    <text evidence="2">Belongs to the COG3 family.</text>
</comment>
<dbReference type="GO" id="GO:0000139">
    <property type="term" value="C:Golgi membrane"/>
    <property type="evidence" value="ECO:0007669"/>
    <property type="project" value="UniProtKB-SubCell"/>
</dbReference>
<organism evidence="12 13">
    <name type="scientific">Coniochaeta ligniaria NRRL 30616</name>
    <dbReference type="NCBI Taxonomy" id="1408157"/>
    <lineage>
        <taxon>Eukaryota</taxon>
        <taxon>Fungi</taxon>
        <taxon>Dikarya</taxon>
        <taxon>Ascomycota</taxon>
        <taxon>Pezizomycotina</taxon>
        <taxon>Sordariomycetes</taxon>
        <taxon>Sordariomycetidae</taxon>
        <taxon>Coniochaetales</taxon>
        <taxon>Coniochaetaceae</taxon>
        <taxon>Coniochaeta</taxon>
    </lineage>
</organism>
<sequence length="789" mass="87721">MYEDSWYSFVPEVQQHKRGASQNLGRRRAESLLQQPNETANGADAPQPLEDLFEDPFESNSPPEPTLARRAKSYSDFYDIVKAQLHKDGAQKKRKKTRRNKRREICGIEALDVPETDPAALTPEQPLLDLYKDELLQASQQKYQLYHDQLAMTERHLDALLDDTDSALKLLASLSESFDAVEEQTTSFKSQCDDLITEQTRLEKLADEVGTDLHYYAYLDNVTRRLNAPGAGRLVDDDAFGEVLENLDSCIAFMMKNSSYRDAEQYLARYQSLMTKALHLLEVGFESRLEKVSAEISPKIAATQSESARHALAYGRFEELISESYCLLPNIRKVVLNAYDQAGNARLGPNFDVYSNTVNSIFQAYLNARDRFLRTTIQHDFDTFKSEVKAGSIESAARNLIKQCFERAYGEETLFTKIFSVEPQYNSDAHSVYAVLKSNTRPAVNPVNIVPLATNLQSALQSAPLQTICNVVGWATNEYLLLEYDEEETGFVRHCRELAARLLTEHLWAFTDRAFEAEIDKSIVRATVGPEALTIGPVTNGVASSNAYPPIRRALELLVMFDQCMPKERSQRTTSPIPPLLHASLSSLRLATSRIRAARNGTDPDLFAIKNLLILKNELVSLEIVPSSSSQPAVAAAAATPEGMQHFSQIWDSTLSISSSVQAGLGFLAGLGSYIPRPFSHSPATSKNGLGEGGGEEKNPAEQLDDLLRQSIYAFTSRWGGLIHDAKTRKTGAKTLAKVERELEDVLDRAFAGQHEVVGKLKEAVWGAAEAVGREGREEGRRKGSKGGR</sequence>
<keyword evidence="5" id="KW-0653">Protein transport</keyword>
<evidence type="ECO:0000313" key="13">
    <source>
        <dbReference type="Proteomes" id="UP000182658"/>
    </source>
</evidence>
<evidence type="ECO:0000256" key="2">
    <source>
        <dbReference type="ARBA" id="ARBA00009936"/>
    </source>
</evidence>
<dbReference type="InParanoid" id="A0A1J7IGB5"/>
<evidence type="ECO:0000256" key="6">
    <source>
        <dbReference type="ARBA" id="ARBA00023034"/>
    </source>
</evidence>
<evidence type="ECO:0000256" key="9">
    <source>
        <dbReference type="SAM" id="MobiDB-lite"/>
    </source>
</evidence>
<dbReference type="EMBL" id="KV875100">
    <property type="protein sequence ID" value="OIW26502.1"/>
    <property type="molecule type" value="Genomic_DNA"/>
</dbReference>
<dbReference type="PANTHER" id="PTHR13302">
    <property type="entry name" value="CONSERVED OLIGOMERIC GOLGI COMPLEX COMPONENT 3"/>
    <property type="match status" value="1"/>
</dbReference>
<feature type="compositionally biased region" description="Basic and acidic residues" evidence="9">
    <location>
        <begin position="772"/>
        <end position="782"/>
    </location>
</feature>
<dbReference type="Pfam" id="PF04136">
    <property type="entry name" value="COG3_N"/>
    <property type="match status" value="1"/>
</dbReference>
<dbReference type="InterPro" id="IPR048685">
    <property type="entry name" value="COG3_C"/>
</dbReference>
<dbReference type="Proteomes" id="UP000182658">
    <property type="component" value="Unassembled WGS sequence"/>
</dbReference>
<feature type="region of interest" description="Disordered" evidence="9">
    <location>
        <begin position="15"/>
        <end position="66"/>
    </location>
</feature>
<proteinExistence type="inferred from homology"/>
<evidence type="ECO:0000313" key="12">
    <source>
        <dbReference type="EMBL" id="OIW26502.1"/>
    </source>
</evidence>
<keyword evidence="7" id="KW-0472">Membrane</keyword>
<evidence type="ECO:0000256" key="3">
    <source>
        <dbReference type="ARBA" id="ARBA00020976"/>
    </source>
</evidence>
<feature type="region of interest" description="Disordered" evidence="9">
    <location>
        <begin position="770"/>
        <end position="789"/>
    </location>
</feature>
<reference evidence="12 13" key="1">
    <citation type="submission" date="2016-10" db="EMBL/GenBank/DDBJ databases">
        <title>Draft genome sequence of Coniochaeta ligniaria NRRL30616, a lignocellulolytic fungus for bioabatement of inhibitors in plant biomass hydrolysates.</title>
        <authorList>
            <consortium name="DOE Joint Genome Institute"/>
            <person name="Jimenez D.J."/>
            <person name="Hector R.E."/>
            <person name="Riley R."/>
            <person name="Sun H."/>
            <person name="Grigoriev I.V."/>
            <person name="Van Elsas J.D."/>
            <person name="Nichols N.N."/>
        </authorList>
    </citation>
    <scope>NUCLEOTIDE SEQUENCE [LARGE SCALE GENOMIC DNA]</scope>
    <source>
        <strain evidence="12 13">NRRL 30616</strain>
    </source>
</reference>
<name>A0A1J7IGB5_9PEZI</name>
<feature type="domain" description="Conserved oligomeric Golgi complex subunit 3 N-terminal" evidence="10">
    <location>
        <begin position="146"/>
        <end position="290"/>
    </location>
</feature>
<accession>A0A1J7IGB5</accession>
<evidence type="ECO:0000259" key="11">
    <source>
        <dbReference type="Pfam" id="PF20671"/>
    </source>
</evidence>
<dbReference type="PANTHER" id="PTHR13302:SF8">
    <property type="entry name" value="CONSERVED OLIGOMERIC GOLGI COMPLEX SUBUNIT 3"/>
    <property type="match status" value="1"/>
</dbReference>
<keyword evidence="4" id="KW-0813">Transport</keyword>
<keyword evidence="6" id="KW-0333">Golgi apparatus</keyword>
<dbReference type="Pfam" id="PF20671">
    <property type="entry name" value="COG3_C"/>
    <property type="match status" value="1"/>
</dbReference>
<evidence type="ECO:0000256" key="7">
    <source>
        <dbReference type="ARBA" id="ARBA00023136"/>
    </source>
</evidence>
<evidence type="ECO:0000256" key="5">
    <source>
        <dbReference type="ARBA" id="ARBA00022927"/>
    </source>
</evidence>
<dbReference type="GO" id="GO:0006914">
    <property type="term" value="P:autophagy"/>
    <property type="evidence" value="ECO:0007669"/>
    <property type="project" value="TreeGrafter"/>
</dbReference>
<dbReference type="GO" id="GO:0006886">
    <property type="term" value="P:intracellular protein transport"/>
    <property type="evidence" value="ECO:0007669"/>
    <property type="project" value="InterPro"/>
</dbReference>
<keyword evidence="13" id="KW-1185">Reference proteome</keyword>
<comment type="subcellular location">
    <subcellularLocation>
        <location evidence="1">Golgi apparatus membrane</location>
        <topology evidence="1">Peripheral membrane protein</topology>
    </subcellularLocation>
</comment>
<evidence type="ECO:0000256" key="1">
    <source>
        <dbReference type="ARBA" id="ARBA00004395"/>
    </source>
</evidence>
<protein>
    <recommendedName>
        <fullName evidence="3">Conserved oligomeric Golgi complex subunit 3</fullName>
    </recommendedName>
    <alternativeName>
        <fullName evidence="8">Component of oligomeric Golgi complex 3</fullName>
    </alternativeName>
</protein>
<dbReference type="GO" id="GO:0017119">
    <property type="term" value="C:Golgi transport complex"/>
    <property type="evidence" value="ECO:0007669"/>
    <property type="project" value="TreeGrafter"/>
</dbReference>
<dbReference type="GO" id="GO:0006891">
    <property type="term" value="P:intra-Golgi vesicle-mediated transport"/>
    <property type="evidence" value="ECO:0007669"/>
    <property type="project" value="TreeGrafter"/>
</dbReference>